<proteinExistence type="predicted"/>
<evidence type="ECO:0000313" key="2">
    <source>
        <dbReference type="EMBL" id="RAW15965.1"/>
    </source>
</evidence>
<evidence type="ECO:0000256" key="1">
    <source>
        <dbReference type="SAM" id="Phobius"/>
    </source>
</evidence>
<gene>
    <name evidence="2" type="ORF">DC345_10725</name>
</gene>
<reference evidence="2 3" key="1">
    <citation type="submission" date="2018-04" db="EMBL/GenBank/DDBJ databases">
        <title>Paenibacillus taichungensis Genome sequencing and assembly.</title>
        <authorList>
            <person name="Xu J."/>
            <person name="Rensing C."/>
            <person name="Mazhar H.S."/>
        </authorList>
    </citation>
    <scope>NUCLEOTIDE SEQUENCE [LARGE SCALE GENOMIC DNA]</scope>
    <source>
        <strain evidence="2 3">NC1</strain>
    </source>
</reference>
<dbReference type="Proteomes" id="UP000250642">
    <property type="component" value="Unassembled WGS sequence"/>
</dbReference>
<organism evidence="2 3">
    <name type="scientific">Paenibacillus taichungensis</name>
    <dbReference type="NCBI Taxonomy" id="484184"/>
    <lineage>
        <taxon>Bacteria</taxon>
        <taxon>Bacillati</taxon>
        <taxon>Bacillota</taxon>
        <taxon>Bacilli</taxon>
        <taxon>Bacillales</taxon>
        <taxon>Paenibacillaceae</taxon>
        <taxon>Paenibacillus</taxon>
    </lineage>
</organism>
<keyword evidence="1" id="KW-1133">Transmembrane helix</keyword>
<protein>
    <submittedName>
        <fullName evidence="2">Uncharacterized protein</fullName>
    </submittedName>
</protein>
<dbReference type="EMBL" id="QEVW01000006">
    <property type="protein sequence ID" value="RAW15965.1"/>
    <property type="molecule type" value="Genomic_DNA"/>
</dbReference>
<accession>A0A329QUD4</accession>
<keyword evidence="1" id="KW-0472">Membrane</keyword>
<keyword evidence="1" id="KW-0812">Transmembrane</keyword>
<feature type="transmembrane region" description="Helical" evidence="1">
    <location>
        <begin position="38"/>
        <end position="59"/>
    </location>
</feature>
<sequence length="140" mass="14831">MDRKGPTCKGMAIKVVAPVGAAVEKRTVAMLVLLLAKLLFTGVSVVGDVIVPFVLRLILPLKEESKLSATVIPPESRDIYTVLPLPEGLLSCTVAITLPPSNPNVVELVEPALYRFPVLPAFVSGGATIPGEVNVFVMEV</sequence>
<comment type="caution">
    <text evidence="2">The sequence shown here is derived from an EMBL/GenBank/DDBJ whole genome shotgun (WGS) entry which is preliminary data.</text>
</comment>
<evidence type="ECO:0000313" key="3">
    <source>
        <dbReference type="Proteomes" id="UP000250642"/>
    </source>
</evidence>
<dbReference type="AlphaFoldDB" id="A0A329QUD4"/>
<name>A0A329QUD4_9BACL</name>